<protein>
    <submittedName>
        <fullName evidence="2">Uncharacterized protein</fullName>
    </submittedName>
</protein>
<proteinExistence type="predicted"/>
<sequence length="133" mass="15263">MKKNIETNAAFIENINEVFYDNICMDTQTRFHTDGHIQFKPCPWERSVVVAGSEKKFQASVSVREDGETLIRPYRKGTGSRYEKLFEIPYACVKQTSHDLIVNIRLPRKLGIRRIVTMMSEIFVAVTAFVGGM</sequence>
<evidence type="ECO:0000313" key="3">
    <source>
        <dbReference type="Proteomes" id="UP000482295"/>
    </source>
</evidence>
<dbReference type="RefSeq" id="WP_155716396.1">
    <property type="nucleotide sequence ID" value="NZ_VVIQ01000010.1"/>
</dbReference>
<keyword evidence="1" id="KW-0812">Transmembrane</keyword>
<dbReference type="EMBL" id="VVIQ01000010">
    <property type="protein sequence ID" value="MUL28511.1"/>
    <property type="molecule type" value="Genomic_DNA"/>
</dbReference>
<accession>A0A7C9HNA2</accession>
<feature type="transmembrane region" description="Helical" evidence="1">
    <location>
        <begin position="115"/>
        <end position="132"/>
    </location>
</feature>
<keyword evidence="1" id="KW-0472">Membrane</keyword>
<evidence type="ECO:0000313" key="2">
    <source>
        <dbReference type="EMBL" id="MUL28511.1"/>
    </source>
</evidence>
<evidence type="ECO:0000256" key="1">
    <source>
        <dbReference type="SAM" id="Phobius"/>
    </source>
</evidence>
<reference evidence="2 3" key="1">
    <citation type="submission" date="2019-09" db="EMBL/GenBank/DDBJ databases">
        <title>Prevotella A2879 sp. nov., isolated from an abscess of a patient.</title>
        <authorList>
            <person name="Buhl M."/>
            <person name="Oberhettinger P."/>
        </authorList>
    </citation>
    <scope>NUCLEOTIDE SEQUENCE [LARGE SCALE GENOMIC DNA]</scope>
    <source>
        <strain evidence="2 3">A2879</strain>
    </source>
</reference>
<keyword evidence="1" id="KW-1133">Transmembrane helix</keyword>
<name>A0A7C9HNA2_9BACT</name>
<dbReference type="AlphaFoldDB" id="A0A7C9HNA2"/>
<keyword evidence="3" id="KW-1185">Reference proteome</keyword>
<dbReference type="Proteomes" id="UP000482295">
    <property type="component" value="Unassembled WGS sequence"/>
</dbReference>
<comment type="caution">
    <text evidence="2">The sequence shown here is derived from an EMBL/GenBank/DDBJ whole genome shotgun (WGS) entry which is preliminary data.</text>
</comment>
<organism evidence="2 3">
    <name type="scientific">Prevotella vespertina</name>
    <dbReference type="NCBI Taxonomy" id="2608404"/>
    <lineage>
        <taxon>Bacteria</taxon>
        <taxon>Pseudomonadati</taxon>
        <taxon>Bacteroidota</taxon>
        <taxon>Bacteroidia</taxon>
        <taxon>Bacteroidales</taxon>
        <taxon>Prevotellaceae</taxon>
        <taxon>Prevotella</taxon>
    </lineage>
</organism>
<gene>
    <name evidence="2" type="ORF">F0475_09405</name>
</gene>